<feature type="transmembrane region" description="Helical" evidence="1">
    <location>
        <begin position="99"/>
        <end position="121"/>
    </location>
</feature>
<proteinExistence type="predicted"/>
<dbReference type="PIRSF" id="PIRSF031501">
    <property type="entry name" value="QueT"/>
    <property type="match status" value="1"/>
</dbReference>
<comment type="caution">
    <text evidence="2">The sequence shown here is derived from an EMBL/GenBank/DDBJ whole genome shotgun (WGS) entry which is preliminary data.</text>
</comment>
<dbReference type="GeneID" id="301140044"/>
<dbReference type="Proteomes" id="UP001342826">
    <property type="component" value="Unassembled WGS sequence"/>
</dbReference>
<dbReference type="InterPro" id="IPR010387">
    <property type="entry name" value="QueT"/>
</dbReference>
<evidence type="ECO:0000313" key="3">
    <source>
        <dbReference type="Proteomes" id="UP001342826"/>
    </source>
</evidence>
<keyword evidence="1" id="KW-0812">Transmembrane</keyword>
<evidence type="ECO:0000256" key="1">
    <source>
        <dbReference type="SAM" id="Phobius"/>
    </source>
</evidence>
<accession>A0ABU6P2J7</accession>
<dbReference type="Pfam" id="PF06177">
    <property type="entry name" value="QueT"/>
    <property type="match status" value="1"/>
</dbReference>
<keyword evidence="3" id="KW-1185">Reference proteome</keyword>
<reference evidence="2 3" key="1">
    <citation type="submission" date="2023-03" db="EMBL/GenBank/DDBJ databases">
        <title>Bacillus Genome Sequencing.</title>
        <authorList>
            <person name="Dunlap C."/>
        </authorList>
    </citation>
    <scope>NUCLEOTIDE SEQUENCE [LARGE SCALE GENOMIC DNA]</scope>
    <source>
        <strain evidence="2 3">NRS-1717</strain>
    </source>
</reference>
<organism evidence="2 3">
    <name type="scientific">Metabacillus fastidiosus</name>
    <dbReference type="NCBI Taxonomy" id="1458"/>
    <lineage>
        <taxon>Bacteria</taxon>
        <taxon>Bacillati</taxon>
        <taxon>Bacillota</taxon>
        <taxon>Bacilli</taxon>
        <taxon>Bacillales</taxon>
        <taxon>Bacillaceae</taxon>
        <taxon>Metabacillus</taxon>
    </lineage>
</organism>
<feature type="transmembrane region" description="Helical" evidence="1">
    <location>
        <begin position="49"/>
        <end position="65"/>
    </location>
</feature>
<name>A0ABU6P2J7_9BACI</name>
<dbReference type="PANTHER" id="PTHR40044:SF1">
    <property type="entry name" value="INTEGRAL MEMBRANE PROTEIN"/>
    <property type="match status" value="1"/>
</dbReference>
<evidence type="ECO:0000313" key="2">
    <source>
        <dbReference type="EMBL" id="MED4403559.1"/>
    </source>
</evidence>
<keyword evidence="1" id="KW-0472">Membrane</keyword>
<dbReference type="PANTHER" id="PTHR40044">
    <property type="entry name" value="INTEGRAL MEMBRANE PROTEIN-RELATED"/>
    <property type="match status" value="1"/>
</dbReference>
<feature type="transmembrane region" description="Helical" evidence="1">
    <location>
        <begin position="6"/>
        <end position="28"/>
    </location>
</feature>
<dbReference type="EMBL" id="JARTFS010000018">
    <property type="protein sequence ID" value="MED4403559.1"/>
    <property type="molecule type" value="Genomic_DNA"/>
</dbReference>
<dbReference type="RefSeq" id="WP_066226359.1">
    <property type="nucleotide sequence ID" value="NZ_JARTFQ010000006.1"/>
</dbReference>
<gene>
    <name evidence="2" type="ORF">P9271_19815</name>
</gene>
<feature type="transmembrane region" description="Helical" evidence="1">
    <location>
        <begin position="71"/>
        <end position="92"/>
    </location>
</feature>
<protein>
    <submittedName>
        <fullName evidence="2">QueT transporter family protein</fullName>
    </submittedName>
</protein>
<feature type="transmembrane region" description="Helical" evidence="1">
    <location>
        <begin position="127"/>
        <end position="152"/>
    </location>
</feature>
<keyword evidence="1" id="KW-1133">Transmembrane helix</keyword>
<sequence>MKVKTLVVNGLLAAIYIVVTMLIQPIGFGNIQFRIPEIFNHLIVFNKKYIYGILLGVFLANLFFSPMKVDVIFGVGQSLIALLITIVTARYIKGIWMRMFINTIVFSFTMFIIAFELYIFTDLDLPFSLLWLTTAIGEFVVMFAGAPIIIAINKRIHFEKIID</sequence>